<accession>A0A8J3UX24</accession>
<evidence type="ECO:0000313" key="2">
    <source>
        <dbReference type="EMBL" id="GII51417.1"/>
    </source>
</evidence>
<sequence length="370" mass="39639">MKPAVRVALDADRRAELAPYVVTAMLPLGEKNLEVKIWIEDPTLADCMGARMVSHAPVAVRPIAATVSVVLLSGSPTNYELAIEEGVRRALNTRAQEVIAFKCMTMIEADLALRSATAISLPGRFEGMHGALLRLTYKNPVDVRSQTGTVALLGASGAGKSHIIAQFLADPEYEVAVLAEDWFVACADTGRAYSLPERRILLKHETVSMYSGAGPAPEPSYPDPADGTRALYDANRLFATGSNGGGAAVIDTLVVLRAEGSAAPHIRRLTAEDAQWICAGEYSGYYQANEQLLDGSSEVFTATQIDRRLANLLRLAERTSAFVFAGSRVINGHAALRTLLFSRSGPDSDGLRRSPAQISQDADGSQGMEH</sequence>
<keyword evidence="3" id="KW-1185">Reference proteome</keyword>
<organism evidence="2 3">
    <name type="scientific">Planotetraspora silvatica</name>
    <dbReference type="NCBI Taxonomy" id="234614"/>
    <lineage>
        <taxon>Bacteria</taxon>
        <taxon>Bacillati</taxon>
        <taxon>Actinomycetota</taxon>
        <taxon>Actinomycetes</taxon>
        <taxon>Streptosporangiales</taxon>
        <taxon>Streptosporangiaceae</taxon>
        <taxon>Planotetraspora</taxon>
    </lineage>
</organism>
<name>A0A8J3UX24_9ACTN</name>
<evidence type="ECO:0000256" key="1">
    <source>
        <dbReference type="SAM" id="MobiDB-lite"/>
    </source>
</evidence>
<reference evidence="2" key="1">
    <citation type="submission" date="2021-01" db="EMBL/GenBank/DDBJ databases">
        <title>Whole genome shotgun sequence of Planotetraspora silvatica NBRC 100141.</title>
        <authorList>
            <person name="Komaki H."/>
            <person name="Tamura T."/>
        </authorList>
    </citation>
    <scope>NUCLEOTIDE SEQUENCE</scope>
    <source>
        <strain evidence="2">NBRC 100141</strain>
    </source>
</reference>
<dbReference type="AlphaFoldDB" id="A0A8J3UX24"/>
<feature type="region of interest" description="Disordered" evidence="1">
    <location>
        <begin position="346"/>
        <end position="370"/>
    </location>
</feature>
<protein>
    <submittedName>
        <fullName evidence="2">Uncharacterized protein</fullName>
    </submittedName>
</protein>
<dbReference type="EMBL" id="BOOQ01000070">
    <property type="protein sequence ID" value="GII51417.1"/>
    <property type="molecule type" value="Genomic_DNA"/>
</dbReference>
<gene>
    <name evidence="2" type="ORF">Psi02_78410</name>
</gene>
<evidence type="ECO:0000313" key="3">
    <source>
        <dbReference type="Proteomes" id="UP000644610"/>
    </source>
</evidence>
<proteinExistence type="predicted"/>
<comment type="caution">
    <text evidence="2">The sequence shown here is derived from an EMBL/GenBank/DDBJ whole genome shotgun (WGS) entry which is preliminary data.</text>
</comment>
<dbReference type="RefSeq" id="WP_203980908.1">
    <property type="nucleotide sequence ID" value="NZ_BAAAKY010000013.1"/>
</dbReference>
<dbReference type="Proteomes" id="UP000644610">
    <property type="component" value="Unassembled WGS sequence"/>
</dbReference>